<dbReference type="Proteomes" id="UP000792457">
    <property type="component" value="Unassembled WGS sequence"/>
</dbReference>
<dbReference type="InterPro" id="IPR036397">
    <property type="entry name" value="RNaseH_sf"/>
</dbReference>
<reference evidence="1" key="1">
    <citation type="submission" date="2013-04" db="EMBL/GenBank/DDBJ databases">
        <authorList>
            <person name="Qu J."/>
            <person name="Murali S.C."/>
            <person name="Bandaranaike D."/>
            <person name="Bellair M."/>
            <person name="Blankenburg K."/>
            <person name="Chao H."/>
            <person name="Dinh H."/>
            <person name="Doddapaneni H."/>
            <person name="Downs B."/>
            <person name="Dugan-Rocha S."/>
            <person name="Elkadiri S."/>
            <person name="Gnanaolivu R.D."/>
            <person name="Hernandez B."/>
            <person name="Javaid M."/>
            <person name="Jayaseelan J.C."/>
            <person name="Lee S."/>
            <person name="Li M."/>
            <person name="Ming W."/>
            <person name="Munidasa M."/>
            <person name="Muniz J."/>
            <person name="Nguyen L."/>
            <person name="Ongeri F."/>
            <person name="Osuji N."/>
            <person name="Pu L.-L."/>
            <person name="Puazo M."/>
            <person name="Qu C."/>
            <person name="Quiroz J."/>
            <person name="Raj R."/>
            <person name="Weissenberger G."/>
            <person name="Xin Y."/>
            <person name="Zou X."/>
            <person name="Han Y."/>
            <person name="Richards S."/>
            <person name="Worley K."/>
            <person name="Muzny D."/>
            <person name="Gibbs R."/>
        </authorList>
    </citation>
    <scope>NUCLEOTIDE SEQUENCE</scope>
    <source>
        <strain evidence="1">Sampled in the wild</strain>
    </source>
</reference>
<evidence type="ECO:0000313" key="1">
    <source>
        <dbReference type="EMBL" id="KAG8237955.1"/>
    </source>
</evidence>
<dbReference type="EMBL" id="KZ309252">
    <property type="protein sequence ID" value="KAG8237955.1"/>
    <property type="molecule type" value="Genomic_DNA"/>
</dbReference>
<proteinExistence type="predicted"/>
<dbReference type="OrthoDB" id="95964at2759"/>
<dbReference type="InterPro" id="IPR012337">
    <property type="entry name" value="RNaseH-like_sf"/>
</dbReference>
<accession>A0A8K0KN90</accession>
<protein>
    <submittedName>
        <fullName evidence="1">Uncharacterized protein</fullName>
    </submittedName>
</protein>
<dbReference type="AlphaFoldDB" id="A0A8K0KN90"/>
<name>A0A8K0KN90_LADFU</name>
<evidence type="ECO:0000313" key="2">
    <source>
        <dbReference type="Proteomes" id="UP000792457"/>
    </source>
</evidence>
<comment type="caution">
    <text evidence="1">The sequence shown here is derived from an EMBL/GenBank/DDBJ whole genome shotgun (WGS) entry which is preliminary data.</text>
</comment>
<organism evidence="1 2">
    <name type="scientific">Ladona fulva</name>
    <name type="common">Scarce chaser dragonfly</name>
    <name type="synonym">Libellula fulva</name>
    <dbReference type="NCBI Taxonomy" id="123851"/>
    <lineage>
        <taxon>Eukaryota</taxon>
        <taxon>Metazoa</taxon>
        <taxon>Ecdysozoa</taxon>
        <taxon>Arthropoda</taxon>
        <taxon>Hexapoda</taxon>
        <taxon>Insecta</taxon>
        <taxon>Pterygota</taxon>
        <taxon>Palaeoptera</taxon>
        <taxon>Odonata</taxon>
        <taxon>Epiprocta</taxon>
        <taxon>Anisoptera</taxon>
        <taxon>Libelluloidea</taxon>
        <taxon>Libellulidae</taxon>
        <taxon>Ladona</taxon>
    </lineage>
</organism>
<dbReference type="SUPFAM" id="SSF53098">
    <property type="entry name" value="Ribonuclease H-like"/>
    <property type="match status" value="1"/>
</dbReference>
<reference evidence="1" key="2">
    <citation type="submission" date="2017-10" db="EMBL/GenBank/DDBJ databases">
        <title>Ladona fulva Genome sequencing and assembly.</title>
        <authorList>
            <person name="Murali S."/>
            <person name="Richards S."/>
            <person name="Bandaranaike D."/>
            <person name="Bellair M."/>
            <person name="Blankenburg K."/>
            <person name="Chao H."/>
            <person name="Dinh H."/>
            <person name="Doddapaneni H."/>
            <person name="Dugan-Rocha S."/>
            <person name="Elkadiri S."/>
            <person name="Gnanaolivu R."/>
            <person name="Hernandez B."/>
            <person name="Skinner E."/>
            <person name="Javaid M."/>
            <person name="Lee S."/>
            <person name="Li M."/>
            <person name="Ming W."/>
            <person name="Munidasa M."/>
            <person name="Muniz J."/>
            <person name="Nguyen L."/>
            <person name="Hughes D."/>
            <person name="Osuji N."/>
            <person name="Pu L.-L."/>
            <person name="Puazo M."/>
            <person name="Qu C."/>
            <person name="Quiroz J."/>
            <person name="Raj R."/>
            <person name="Weissenberger G."/>
            <person name="Xin Y."/>
            <person name="Zou X."/>
            <person name="Han Y."/>
            <person name="Worley K."/>
            <person name="Muzny D."/>
            <person name="Gibbs R."/>
        </authorList>
    </citation>
    <scope>NUCLEOTIDE SEQUENCE</scope>
    <source>
        <strain evidence="1">Sampled in the wild</strain>
    </source>
</reference>
<gene>
    <name evidence="1" type="ORF">J437_LFUL016300</name>
</gene>
<sequence length="319" mass="35406">MVLRCHICQVSKPRNCLLPGRLSSQPQSAPWERVFIDYVGPLPRSKEGNYVFTIINGFSKFTFLEPVRDASSASAIRSLSSISTPGILSVLQMSPTPTNAPATSANENLNNSPLSTCHLRYILWPTEFIYELVKSVWRQPLSQILHLGQKFFFHSACSLYGISWWRTTSNITQANISTNHRGLKSSLAWLSSDRSSDSSESDAVNLNSDPELFLSLSESDSSDDEYLTRLAFCAALRTWRTNTVMKSVNSRKGVPSPQIPSLVMYAIFFGSEAPVAEAYTTRARGSLFCNSKTVRPVLVGLDDPVGHKFLALWHSSKTS</sequence>
<dbReference type="GO" id="GO:0003676">
    <property type="term" value="F:nucleic acid binding"/>
    <property type="evidence" value="ECO:0007669"/>
    <property type="project" value="InterPro"/>
</dbReference>
<keyword evidence="2" id="KW-1185">Reference proteome</keyword>
<dbReference type="Gene3D" id="3.30.420.10">
    <property type="entry name" value="Ribonuclease H-like superfamily/Ribonuclease H"/>
    <property type="match status" value="1"/>
</dbReference>